<name>A0A9P5NVC3_GYMJU</name>
<dbReference type="Proteomes" id="UP000724874">
    <property type="component" value="Unassembled WGS sequence"/>
</dbReference>
<dbReference type="EMBL" id="JADNYJ010000014">
    <property type="protein sequence ID" value="KAF8907681.1"/>
    <property type="molecule type" value="Genomic_DNA"/>
</dbReference>
<protein>
    <submittedName>
        <fullName evidence="1">Uncharacterized protein</fullName>
    </submittedName>
</protein>
<reference evidence="1" key="1">
    <citation type="submission" date="2020-11" db="EMBL/GenBank/DDBJ databases">
        <authorList>
            <consortium name="DOE Joint Genome Institute"/>
            <person name="Ahrendt S."/>
            <person name="Riley R."/>
            <person name="Andreopoulos W."/>
            <person name="LaButti K."/>
            <person name="Pangilinan J."/>
            <person name="Ruiz-duenas F.J."/>
            <person name="Barrasa J.M."/>
            <person name="Sanchez-Garcia M."/>
            <person name="Camarero S."/>
            <person name="Miyauchi S."/>
            <person name="Serrano A."/>
            <person name="Linde D."/>
            <person name="Babiker R."/>
            <person name="Drula E."/>
            <person name="Ayuso-Fernandez I."/>
            <person name="Pacheco R."/>
            <person name="Padilla G."/>
            <person name="Ferreira P."/>
            <person name="Barriuso J."/>
            <person name="Kellner H."/>
            <person name="Castanera R."/>
            <person name="Alfaro M."/>
            <person name="Ramirez L."/>
            <person name="Pisabarro A.G."/>
            <person name="Kuo A."/>
            <person name="Tritt A."/>
            <person name="Lipzen A."/>
            <person name="He G."/>
            <person name="Yan M."/>
            <person name="Ng V."/>
            <person name="Cullen D."/>
            <person name="Martin F."/>
            <person name="Rosso M.-N."/>
            <person name="Henrissat B."/>
            <person name="Hibbett D."/>
            <person name="Martinez A.T."/>
            <person name="Grigoriev I.V."/>
        </authorList>
    </citation>
    <scope>NUCLEOTIDE SEQUENCE</scope>
    <source>
        <strain evidence="1">AH 44721</strain>
    </source>
</reference>
<evidence type="ECO:0000313" key="2">
    <source>
        <dbReference type="Proteomes" id="UP000724874"/>
    </source>
</evidence>
<dbReference type="AlphaFoldDB" id="A0A9P5NVC3"/>
<comment type="caution">
    <text evidence="1">The sequence shown here is derived from an EMBL/GenBank/DDBJ whole genome shotgun (WGS) entry which is preliminary data.</text>
</comment>
<proteinExistence type="predicted"/>
<organism evidence="1 2">
    <name type="scientific">Gymnopilus junonius</name>
    <name type="common">Spectacular rustgill mushroom</name>
    <name type="synonym">Gymnopilus spectabilis subsp. junonius</name>
    <dbReference type="NCBI Taxonomy" id="109634"/>
    <lineage>
        <taxon>Eukaryota</taxon>
        <taxon>Fungi</taxon>
        <taxon>Dikarya</taxon>
        <taxon>Basidiomycota</taxon>
        <taxon>Agaricomycotina</taxon>
        <taxon>Agaricomycetes</taxon>
        <taxon>Agaricomycetidae</taxon>
        <taxon>Agaricales</taxon>
        <taxon>Agaricineae</taxon>
        <taxon>Hymenogastraceae</taxon>
        <taxon>Gymnopilus</taxon>
    </lineage>
</organism>
<evidence type="ECO:0000313" key="1">
    <source>
        <dbReference type="EMBL" id="KAF8907681.1"/>
    </source>
</evidence>
<keyword evidence="2" id="KW-1185">Reference proteome</keyword>
<accession>A0A9P5NVC3</accession>
<sequence>MSTDSSSLSVRLPLEILYDIVDLLVHHIKQDIPSIRACSLVCQAFVPQCQAALFSTLDIFVDERRTQGDKFPNKQTRNLSEILQYKPDLAAHFHTLRWGVSRLTVNPTPGFLPVLERIQERNKIRTLQVYSKRTKQQHLSDARLLGLVIAPFITRLEMLNVHLYDSPGFFTTCRKLKELQVDGLSESLPGPGAQLLPLTRHFGHDFNYTTKRCPTRLTHSTLPKSSIFPNFEYCISIQVSLTNHNICNLSLVCAQSQFRNFTLRRKKTFPASYHCF</sequence>
<gene>
    <name evidence="1" type="ORF">CPB84DRAFT_271399</name>
</gene>
<dbReference type="OrthoDB" id="2788229at2759"/>